<feature type="transmembrane region" description="Helical" evidence="1">
    <location>
        <begin position="111"/>
        <end position="130"/>
    </location>
</feature>
<proteinExistence type="predicted"/>
<feature type="transmembrane region" description="Helical" evidence="1">
    <location>
        <begin position="53"/>
        <end position="74"/>
    </location>
</feature>
<protein>
    <submittedName>
        <fullName evidence="2">DUF6524 family protein</fullName>
    </submittedName>
</protein>
<dbReference type="Pfam" id="PF20134">
    <property type="entry name" value="DUF6524"/>
    <property type="match status" value="1"/>
</dbReference>
<reference evidence="2 3" key="1">
    <citation type="submission" date="2024-02" db="EMBL/GenBank/DDBJ databases">
        <title>A novel Wenzhouxiangellaceae bacterium, isolated from coastal sediments.</title>
        <authorList>
            <person name="Du Z.-J."/>
            <person name="Ye Y.-Q."/>
            <person name="Zhang X.-Y."/>
        </authorList>
    </citation>
    <scope>NUCLEOTIDE SEQUENCE [LARGE SCALE GENOMIC DNA]</scope>
    <source>
        <strain evidence="2 3">CH-27</strain>
    </source>
</reference>
<evidence type="ECO:0000313" key="2">
    <source>
        <dbReference type="EMBL" id="MEJ8565999.1"/>
    </source>
</evidence>
<accession>A0AAW9RB30</accession>
<keyword evidence="1" id="KW-0812">Transmembrane</keyword>
<dbReference type="InterPro" id="IPR045387">
    <property type="entry name" value="DUF6524"/>
</dbReference>
<keyword evidence="1" id="KW-0472">Membrane</keyword>
<keyword evidence="3" id="KW-1185">Reference proteome</keyword>
<name>A0AAW9RB30_9GAMM</name>
<dbReference type="Proteomes" id="UP001359886">
    <property type="component" value="Unassembled WGS sequence"/>
</dbReference>
<feature type="transmembrane region" description="Helical" evidence="1">
    <location>
        <begin position="12"/>
        <end position="33"/>
    </location>
</feature>
<keyword evidence="1" id="KW-1133">Transmembrane helix</keyword>
<organism evidence="2 3">
    <name type="scientific">Elongatibacter sediminis</name>
    <dbReference type="NCBI Taxonomy" id="3119006"/>
    <lineage>
        <taxon>Bacteria</taxon>
        <taxon>Pseudomonadati</taxon>
        <taxon>Pseudomonadota</taxon>
        <taxon>Gammaproteobacteria</taxon>
        <taxon>Chromatiales</taxon>
        <taxon>Wenzhouxiangellaceae</taxon>
        <taxon>Elongatibacter</taxon>
    </lineage>
</organism>
<sequence>MTRSNASSGRSRFGFGAFAVRWVAALILVLASYNPSGTSFFHWVTGAVGDGELGALHLFIGAVLLAGWSVFIIATNRSLGSFGVFIGGLLIGAGIWLLVEIGLIRADSARAATWLALVALATLLAIGLSWSHIWRRLSGQLEVDDD</sequence>
<comment type="caution">
    <text evidence="2">The sequence shown here is derived from an EMBL/GenBank/DDBJ whole genome shotgun (WGS) entry which is preliminary data.</text>
</comment>
<dbReference type="RefSeq" id="WP_354693323.1">
    <property type="nucleotide sequence ID" value="NZ_JAZHOG010000001.1"/>
</dbReference>
<evidence type="ECO:0000256" key="1">
    <source>
        <dbReference type="SAM" id="Phobius"/>
    </source>
</evidence>
<evidence type="ECO:0000313" key="3">
    <source>
        <dbReference type="Proteomes" id="UP001359886"/>
    </source>
</evidence>
<dbReference type="EMBL" id="JAZHOG010000001">
    <property type="protein sequence ID" value="MEJ8565999.1"/>
    <property type="molecule type" value="Genomic_DNA"/>
</dbReference>
<dbReference type="AlphaFoldDB" id="A0AAW9RB30"/>
<gene>
    <name evidence="2" type="ORF">V3330_00065</name>
</gene>
<feature type="transmembrane region" description="Helical" evidence="1">
    <location>
        <begin position="81"/>
        <end position="99"/>
    </location>
</feature>